<keyword evidence="4 11" id="KW-0540">Nuclease</keyword>
<dbReference type="GO" id="GO:0003723">
    <property type="term" value="F:RNA binding"/>
    <property type="evidence" value="ECO:0007669"/>
    <property type="project" value="UniProtKB-UniRule"/>
</dbReference>
<dbReference type="InterPro" id="IPR039787">
    <property type="entry name" value="ENDOU"/>
</dbReference>
<keyword evidence="10" id="KW-0456">Lyase</keyword>
<dbReference type="GO" id="GO:0046872">
    <property type="term" value="F:metal ion binding"/>
    <property type="evidence" value="ECO:0007669"/>
    <property type="project" value="UniProtKB-UniRule"/>
</dbReference>
<evidence type="ECO:0000256" key="8">
    <source>
        <dbReference type="ARBA" id="ARBA00022884"/>
    </source>
</evidence>
<evidence type="ECO:0000256" key="7">
    <source>
        <dbReference type="ARBA" id="ARBA00022801"/>
    </source>
</evidence>
<dbReference type="GO" id="GO:0016787">
    <property type="term" value="F:hydrolase activity"/>
    <property type="evidence" value="ECO:0007669"/>
    <property type="project" value="UniProtKB-KW"/>
</dbReference>
<evidence type="ECO:0000256" key="6">
    <source>
        <dbReference type="ARBA" id="ARBA00022759"/>
    </source>
</evidence>
<keyword evidence="11" id="KW-0732">Signal</keyword>
<comment type="cofactor">
    <cofactor evidence="1 11">
        <name>Mn(2+)</name>
        <dbReference type="ChEBI" id="CHEBI:29035"/>
    </cofactor>
</comment>
<dbReference type="PANTHER" id="PTHR12439:SF11">
    <property type="entry name" value="URIDYLATE-SPECIFIC ENDORIBONUCLEASE"/>
    <property type="match status" value="1"/>
</dbReference>
<protein>
    <recommendedName>
        <fullName evidence="12">EndoU domain-containing protein</fullName>
    </recommendedName>
</protein>
<evidence type="ECO:0000313" key="13">
    <source>
        <dbReference type="EMBL" id="CAB3399588.1"/>
    </source>
</evidence>
<feature type="domain" description="EndoU" evidence="12">
    <location>
        <begin position="27"/>
        <end position="216"/>
    </location>
</feature>
<evidence type="ECO:0000256" key="2">
    <source>
        <dbReference type="ARBA" id="ARBA00010168"/>
    </source>
</evidence>
<keyword evidence="14" id="KW-1185">Reference proteome</keyword>
<proteinExistence type="inferred from homology"/>
<evidence type="ECO:0000313" key="14">
    <source>
        <dbReference type="Proteomes" id="UP000494206"/>
    </source>
</evidence>
<keyword evidence="9 11" id="KW-0464">Manganese</keyword>
<sequence length="216" mass="24190">MQTWNFTNVLLAAILFHYTYSVPINRDAAAVTNFLTTIASQDTRTDSLVTLNYQNMASKKSPDHDNAKDPLFTQVDGSVNAGPIYTQIATLSKFYQHDSEIPIDSDFSTAIANFIDTIVETTPMTAAWTFLQSLGLATNDKASFKTQLYNLWFLPYARKSVTGSCGFKSVFVGEITEKTVTSFSNWYGFYLQEASGDINYHGWFTKINVSVQTPKF</sequence>
<dbReference type="GO" id="GO:0004521">
    <property type="term" value="F:RNA endonuclease activity"/>
    <property type="evidence" value="ECO:0007669"/>
    <property type="project" value="UniProtKB-UniRule"/>
</dbReference>
<dbReference type="OrthoDB" id="430326at2759"/>
<evidence type="ECO:0000256" key="5">
    <source>
        <dbReference type="ARBA" id="ARBA00022723"/>
    </source>
</evidence>
<dbReference type="CDD" id="cd21159">
    <property type="entry name" value="XendoU"/>
    <property type="match status" value="1"/>
</dbReference>
<comment type="similarity">
    <text evidence="2 11">Belongs to the ENDOU family.</text>
</comment>
<keyword evidence="6 11" id="KW-0255">Endonuclease</keyword>
<evidence type="ECO:0000259" key="12">
    <source>
        <dbReference type="PROSITE" id="PS51959"/>
    </source>
</evidence>
<dbReference type="AlphaFoldDB" id="A0A8S1ECD1"/>
<keyword evidence="7 11" id="KW-0378">Hydrolase</keyword>
<dbReference type="Proteomes" id="UP000494206">
    <property type="component" value="Unassembled WGS sequence"/>
</dbReference>
<keyword evidence="5 11" id="KW-0479">Metal-binding</keyword>
<feature type="signal peptide" evidence="11">
    <location>
        <begin position="1"/>
        <end position="21"/>
    </location>
</feature>
<accession>A0A8S1ECD1</accession>
<evidence type="ECO:0000256" key="10">
    <source>
        <dbReference type="ARBA" id="ARBA00023239"/>
    </source>
</evidence>
<comment type="caution">
    <text evidence="13">The sequence shown here is derived from an EMBL/GenBank/DDBJ whole genome shotgun (WGS) entry which is preliminary data.</text>
</comment>
<dbReference type="SUPFAM" id="SSF142877">
    <property type="entry name" value="EndoU-like"/>
    <property type="match status" value="1"/>
</dbReference>
<feature type="chain" id="PRO_5035966967" description="EndoU domain-containing protein" evidence="11">
    <location>
        <begin position="22"/>
        <end position="216"/>
    </location>
</feature>
<evidence type="ECO:0000256" key="11">
    <source>
        <dbReference type="RuleBase" id="RU367085"/>
    </source>
</evidence>
<dbReference type="EMBL" id="CADEPM010000002">
    <property type="protein sequence ID" value="CAB3399588.1"/>
    <property type="molecule type" value="Genomic_DNA"/>
</dbReference>
<dbReference type="PANTHER" id="PTHR12439">
    <property type="entry name" value="PLACENTAL PROTEIN 11-RELATED"/>
    <property type="match status" value="1"/>
</dbReference>
<evidence type="ECO:0000256" key="4">
    <source>
        <dbReference type="ARBA" id="ARBA00022722"/>
    </source>
</evidence>
<evidence type="ECO:0000256" key="3">
    <source>
        <dbReference type="ARBA" id="ARBA00011245"/>
    </source>
</evidence>
<reference evidence="13 14" key="1">
    <citation type="submission" date="2020-04" db="EMBL/GenBank/DDBJ databases">
        <authorList>
            <person name="Laetsch R D."/>
            <person name="Stevens L."/>
            <person name="Kumar S."/>
            <person name="Blaxter L. M."/>
        </authorList>
    </citation>
    <scope>NUCLEOTIDE SEQUENCE [LARGE SCALE GENOMIC DNA]</scope>
</reference>
<comment type="subunit">
    <text evidence="3 11">Monomer.</text>
</comment>
<organism evidence="13 14">
    <name type="scientific">Caenorhabditis bovis</name>
    <dbReference type="NCBI Taxonomy" id="2654633"/>
    <lineage>
        <taxon>Eukaryota</taxon>
        <taxon>Metazoa</taxon>
        <taxon>Ecdysozoa</taxon>
        <taxon>Nematoda</taxon>
        <taxon>Chromadorea</taxon>
        <taxon>Rhabditida</taxon>
        <taxon>Rhabditina</taxon>
        <taxon>Rhabditomorpha</taxon>
        <taxon>Rhabditoidea</taxon>
        <taxon>Rhabditidae</taxon>
        <taxon>Peloderinae</taxon>
        <taxon>Caenorhabditis</taxon>
    </lineage>
</organism>
<evidence type="ECO:0000256" key="1">
    <source>
        <dbReference type="ARBA" id="ARBA00001936"/>
    </source>
</evidence>
<dbReference type="InterPro" id="IPR018998">
    <property type="entry name" value="EndoU_C"/>
</dbReference>
<keyword evidence="8 11" id="KW-0694">RNA-binding</keyword>
<gene>
    <name evidence="13" type="ORF">CBOVIS_LOCUS2686</name>
</gene>
<dbReference type="Pfam" id="PF09412">
    <property type="entry name" value="XendoU"/>
    <property type="match status" value="1"/>
</dbReference>
<name>A0A8S1ECD1_9PELO</name>
<dbReference type="InterPro" id="IPR037227">
    <property type="entry name" value="EndoU-like"/>
</dbReference>
<dbReference type="GO" id="GO:0016829">
    <property type="term" value="F:lyase activity"/>
    <property type="evidence" value="ECO:0007669"/>
    <property type="project" value="UniProtKB-KW"/>
</dbReference>
<evidence type="ECO:0000256" key="9">
    <source>
        <dbReference type="ARBA" id="ARBA00023211"/>
    </source>
</evidence>
<dbReference type="PROSITE" id="PS51959">
    <property type="entry name" value="ENDOU"/>
    <property type="match status" value="1"/>
</dbReference>